<evidence type="ECO:0000313" key="4">
    <source>
        <dbReference type="Proteomes" id="UP001258315"/>
    </source>
</evidence>
<dbReference type="InterPro" id="IPR036291">
    <property type="entry name" value="NAD(P)-bd_dom_sf"/>
</dbReference>
<dbReference type="PANTHER" id="PTHR14097">
    <property type="entry name" value="OXIDOREDUCTASE HTATIP2"/>
    <property type="match status" value="1"/>
</dbReference>
<proteinExistence type="predicted"/>
<sequence length="230" mass="26146">MSMKNKRMKIIITGATGMIGEGVLLTTLCHPDITEVLMVNRRTSPLRHPKLSELIVKDFTDLDAHSGQLTGYDGCFYCAGISSFGMNEEKYNHITYYTTMMFAKALAYLNPDMVFFYLSGVYADSSENGKIMWARIKGKTENALNTLRFRAVYSFRPGFIIPLKAQDNVRLIYKGLNLIYPFIFPNQTLTYDDIVTALNRILALGYKEKILEIKDLKLIAKQHGSTKQKL</sequence>
<reference evidence="4" key="1">
    <citation type="submission" date="2023-07" db="EMBL/GenBank/DDBJ databases">
        <title>Functional and genomic diversity of the sorghum phyllosphere microbiome.</title>
        <authorList>
            <person name="Shade A."/>
        </authorList>
    </citation>
    <scope>NUCLEOTIDE SEQUENCE [LARGE SCALE GENOMIC DNA]</scope>
    <source>
        <strain evidence="4">SORGH_AS_0422</strain>
    </source>
</reference>
<name>A0ABU3GNQ7_9SPHI</name>
<dbReference type="InterPro" id="IPR001509">
    <property type="entry name" value="Epimerase_deHydtase"/>
</dbReference>
<protein>
    <submittedName>
        <fullName evidence="3">Nucleoside-diphosphate-sugar epimerase</fullName>
    </submittedName>
</protein>
<comment type="subcellular location">
    <subcellularLocation>
        <location evidence="1">Membrane</location>
    </subcellularLocation>
</comment>
<dbReference type="EMBL" id="JAVLVU010000001">
    <property type="protein sequence ID" value="MDT3401230.1"/>
    <property type="molecule type" value="Genomic_DNA"/>
</dbReference>
<dbReference type="SUPFAM" id="SSF51735">
    <property type="entry name" value="NAD(P)-binding Rossmann-fold domains"/>
    <property type="match status" value="1"/>
</dbReference>
<organism evidence="3 4">
    <name type="scientific">Mucilaginibacter terrae</name>
    <dbReference type="NCBI Taxonomy" id="1955052"/>
    <lineage>
        <taxon>Bacteria</taxon>
        <taxon>Pseudomonadati</taxon>
        <taxon>Bacteroidota</taxon>
        <taxon>Sphingobacteriia</taxon>
        <taxon>Sphingobacteriales</taxon>
        <taxon>Sphingobacteriaceae</taxon>
        <taxon>Mucilaginibacter</taxon>
    </lineage>
</organism>
<keyword evidence="4" id="KW-1185">Reference proteome</keyword>
<dbReference type="Proteomes" id="UP001258315">
    <property type="component" value="Unassembled WGS sequence"/>
</dbReference>
<feature type="domain" description="NAD-dependent epimerase/dehydratase" evidence="2">
    <location>
        <begin position="10"/>
        <end position="127"/>
    </location>
</feature>
<dbReference type="Gene3D" id="3.40.50.720">
    <property type="entry name" value="NAD(P)-binding Rossmann-like Domain"/>
    <property type="match status" value="1"/>
</dbReference>
<gene>
    <name evidence="3" type="ORF">QE417_000302</name>
</gene>
<dbReference type="Pfam" id="PF01370">
    <property type="entry name" value="Epimerase"/>
    <property type="match status" value="1"/>
</dbReference>
<evidence type="ECO:0000256" key="1">
    <source>
        <dbReference type="ARBA" id="ARBA00004370"/>
    </source>
</evidence>
<accession>A0ABU3GNQ7</accession>
<dbReference type="PANTHER" id="PTHR14097:SF8">
    <property type="entry name" value="NAD(P)-BINDING DOMAIN-CONTAINING PROTEIN"/>
    <property type="match status" value="1"/>
</dbReference>
<evidence type="ECO:0000259" key="2">
    <source>
        <dbReference type="Pfam" id="PF01370"/>
    </source>
</evidence>
<evidence type="ECO:0000313" key="3">
    <source>
        <dbReference type="EMBL" id="MDT3401230.1"/>
    </source>
</evidence>
<comment type="caution">
    <text evidence="3">The sequence shown here is derived from an EMBL/GenBank/DDBJ whole genome shotgun (WGS) entry which is preliminary data.</text>
</comment>